<dbReference type="Gene3D" id="3.30.450.90">
    <property type="match status" value="1"/>
</dbReference>
<dbReference type="SUPFAM" id="SSF52540">
    <property type="entry name" value="P-loop containing nucleoside triphosphate hydrolases"/>
    <property type="match status" value="1"/>
</dbReference>
<evidence type="ECO:0000256" key="2">
    <source>
        <dbReference type="ARBA" id="ARBA00022741"/>
    </source>
</evidence>
<proteinExistence type="inferred from homology"/>
<dbReference type="InterPro" id="IPR027417">
    <property type="entry name" value="P-loop_NTPase"/>
</dbReference>
<comment type="caution">
    <text evidence="5">The sequence shown here is derived from an EMBL/GenBank/DDBJ whole genome shotgun (WGS) entry which is preliminary data.</text>
</comment>
<dbReference type="GO" id="GO:0016887">
    <property type="term" value="F:ATP hydrolysis activity"/>
    <property type="evidence" value="ECO:0007669"/>
    <property type="project" value="TreeGrafter"/>
</dbReference>
<dbReference type="SMART" id="SM00382">
    <property type="entry name" value="AAA"/>
    <property type="match status" value="1"/>
</dbReference>
<dbReference type="InterPro" id="IPR001482">
    <property type="entry name" value="T2SS/T4SS_dom"/>
</dbReference>
<dbReference type="GO" id="GO:0005886">
    <property type="term" value="C:plasma membrane"/>
    <property type="evidence" value="ECO:0007669"/>
    <property type="project" value="TreeGrafter"/>
</dbReference>
<dbReference type="Proteomes" id="UP000034069">
    <property type="component" value="Unassembled WGS sequence"/>
</dbReference>
<evidence type="ECO:0000256" key="3">
    <source>
        <dbReference type="ARBA" id="ARBA00022840"/>
    </source>
</evidence>
<evidence type="ECO:0000313" key="6">
    <source>
        <dbReference type="Proteomes" id="UP000034069"/>
    </source>
</evidence>
<name>A0A0G1GHV4_9BACT</name>
<sequence>IEALADLVLVRYRIDGVLHDMITLPRDLHPAIIARVKILSSLKLDETRLPQDGRIKFESEEGDVISLRVSILPTVEGEKVVLRLLESGGLQFSLEDLGYDPISVGIIKRALLRPHGLILLTGPTGSGKTTSLYTMLNLLNTDAVNISTIEDPVEDRIRRINQTQVNAQINFNFAEGLRSLLRQDPDVVMVGEIRDSETARMAINAAMTGHLVLSTLHTNDAPGAIPRLIDLGAEPFLIASTLDVVIAQRLVRKLCPRCKVKKPVDAKLSEYFTGSLIEPLEKEAMMKLVPSEVYEAQGCDYCGYTGYLGRTGVYELFEVNDEIRQLILERVTASKIKEAALRNGMKSMMADGLIKVAAGQTTIAEILRVAYE</sequence>
<keyword evidence="2" id="KW-0547">Nucleotide-binding</keyword>
<protein>
    <submittedName>
        <fullName evidence="5">General secretion pathway protein E (Type II traffic warden ATPase)(Cholera toxin secretion protein EpsE)</fullName>
    </submittedName>
</protein>
<dbReference type="PANTHER" id="PTHR30258">
    <property type="entry name" value="TYPE II SECRETION SYSTEM PROTEIN GSPE-RELATED"/>
    <property type="match status" value="1"/>
</dbReference>
<dbReference type="PROSITE" id="PS00662">
    <property type="entry name" value="T2SP_E"/>
    <property type="match status" value="1"/>
</dbReference>
<dbReference type="InterPro" id="IPR003593">
    <property type="entry name" value="AAA+_ATPase"/>
</dbReference>
<dbReference type="FunFam" id="3.40.50.300:FF:000398">
    <property type="entry name" value="Type IV pilus assembly ATPase PilB"/>
    <property type="match status" value="1"/>
</dbReference>
<feature type="non-terminal residue" evidence="5">
    <location>
        <position position="1"/>
    </location>
</feature>
<evidence type="ECO:0000256" key="1">
    <source>
        <dbReference type="ARBA" id="ARBA00006611"/>
    </source>
</evidence>
<keyword evidence="3" id="KW-0067">ATP-binding</keyword>
<dbReference type="GO" id="GO:0005524">
    <property type="term" value="F:ATP binding"/>
    <property type="evidence" value="ECO:0007669"/>
    <property type="project" value="UniProtKB-KW"/>
</dbReference>
<evidence type="ECO:0000259" key="4">
    <source>
        <dbReference type="PROSITE" id="PS00662"/>
    </source>
</evidence>
<dbReference type="AlphaFoldDB" id="A0A0G1GHV4"/>
<feature type="domain" description="Bacterial type II secretion system protein E" evidence="4">
    <location>
        <begin position="181"/>
        <end position="195"/>
    </location>
</feature>
<dbReference type="PATRIC" id="fig|1618376.3.peg.793"/>
<dbReference type="Gene3D" id="3.40.50.300">
    <property type="entry name" value="P-loop containing nucleotide triphosphate hydrolases"/>
    <property type="match status" value="1"/>
</dbReference>
<dbReference type="CDD" id="cd01129">
    <property type="entry name" value="PulE-GspE-like"/>
    <property type="match status" value="1"/>
</dbReference>
<accession>A0A0G1GHV4</accession>
<dbReference type="PANTHER" id="PTHR30258:SF3">
    <property type="entry name" value="SLL1921 PROTEIN"/>
    <property type="match status" value="1"/>
</dbReference>
<reference evidence="5 6" key="1">
    <citation type="journal article" date="2015" name="Nature">
        <title>rRNA introns, odd ribosomes, and small enigmatic genomes across a large radiation of phyla.</title>
        <authorList>
            <person name="Brown C.T."/>
            <person name="Hug L.A."/>
            <person name="Thomas B.C."/>
            <person name="Sharon I."/>
            <person name="Castelle C.J."/>
            <person name="Singh A."/>
            <person name="Wilkins M.J."/>
            <person name="Williams K.H."/>
            <person name="Banfield J.F."/>
        </authorList>
    </citation>
    <scope>NUCLEOTIDE SEQUENCE [LARGE SCALE GENOMIC DNA]</scope>
</reference>
<evidence type="ECO:0000313" key="5">
    <source>
        <dbReference type="EMBL" id="KKT34531.1"/>
    </source>
</evidence>
<gene>
    <name evidence="5" type="ORF">UW23_C0035G0001</name>
</gene>
<comment type="similarity">
    <text evidence="1">Belongs to the GSP E family.</text>
</comment>
<dbReference type="EMBL" id="LCHN01000035">
    <property type="protein sequence ID" value="KKT34531.1"/>
    <property type="molecule type" value="Genomic_DNA"/>
</dbReference>
<organism evidence="5 6">
    <name type="scientific">Candidatus Collierbacteria bacterium GW2011_GWA1_44_12</name>
    <dbReference type="NCBI Taxonomy" id="1618376"/>
    <lineage>
        <taxon>Bacteria</taxon>
        <taxon>Candidatus Collieribacteriota</taxon>
    </lineage>
</organism>
<dbReference type="Pfam" id="PF00437">
    <property type="entry name" value="T2SSE"/>
    <property type="match status" value="1"/>
</dbReference>